<dbReference type="Gene3D" id="3.30.360.110">
    <property type="entry name" value="S-adenosylmethionine decarboxylase domain"/>
    <property type="match status" value="1"/>
</dbReference>
<dbReference type="AlphaFoldDB" id="A0A286E9Z0"/>
<evidence type="ECO:0000256" key="5">
    <source>
        <dbReference type="ARBA" id="ARBA00023115"/>
    </source>
</evidence>
<dbReference type="OrthoDB" id="9793120at2"/>
<feature type="chain" id="PRO_5023514144" description="S-adenosylmethionine decarboxylase beta chain" evidence="10">
    <location>
        <begin position="1"/>
        <end position="67"/>
    </location>
</feature>
<comment type="catalytic activity">
    <reaction evidence="10">
        <text>S-adenosyl-L-methionine + H(+) = S-adenosyl 3-(methylsulfanyl)propylamine + CO2</text>
        <dbReference type="Rhea" id="RHEA:15981"/>
        <dbReference type="ChEBI" id="CHEBI:15378"/>
        <dbReference type="ChEBI" id="CHEBI:16526"/>
        <dbReference type="ChEBI" id="CHEBI:57443"/>
        <dbReference type="ChEBI" id="CHEBI:59789"/>
        <dbReference type="EC" id="4.1.1.50"/>
    </reaction>
</comment>
<organism evidence="11 12">
    <name type="scientific">Alysiella filiformis DSM 16848</name>
    <dbReference type="NCBI Taxonomy" id="1120981"/>
    <lineage>
        <taxon>Bacteria</taxon>
        <taxon>Pseudomonadati</taxon>
        <taxon>Pseudomonadota</taxon>
        <taxon>Betaproteobacteria</taxon>
        <taxon>Neisseriales</taxon>
        <taxon>Neisseriaceae</taxon>
        <taxon>Alysiella</taxon>
    </lineage>
</organism>
<dbReference type="Gene3D" id="3.30.160.750">
    <property type="match status" value="1"/>
</dbReference>
<comment type="pathway">
    <text evidence="10">Amine and polyamine biosynthesis; S-adenosylmethioninamine biosynthesis; S-adenosylmethioninamine from S-adenosyl-L-methionine: step 1/1.</text>
</comment>
<dbReference type="EMBL" id="OCNF01000006">
    <property type="protein sequence ID" value="SOD67654.1"/>
    <property type="molecule type" value="Genomic_DNA"/>
</dbReference>
<dbReference type="InterPro" id="IPR042284">
    <property type="entry name" value="AdoMetDC_N"/>
</dbReference>
<comment type="PTM">
    <text evidence="10">Is synthesized initially as an inactive proenzyme. Formation of the active enzyme involves a self-maturation process in which the active site pyruvoyl group is generated from an internal serine residue via an autocatalytic post-translational modification. Two non-identical subunits are generated from the proenzyme in this reaction, and the pyruvate is formed at the N-terminus of the alpha chain, which is derived from the carboxyl end of the proenzyme. The post-translation cleavage follows an unusual pathway, termed non-hydrolytic serinolysis, in which the side chain hydroxyl group of the serine supplies its oxygen atom to form the C-terminus of the beta chain, while the remainder of the serine residue undergoes an oxidative deamination to produce ammonia and the pyruvoyl group blocking the N-terminus of the alpha chain.</text>
</comment>
<sequence length="125" mass="13691">MTSHIAALGQHILLDLYACPVEILRDVPTLQNALIQAAHAAQAQILFQHFHHFGGDAGVTGVLLLAESHISIHTWTEHQFAAADIFVCGSHSNAQLASEVLIRGLQAQHHDLKMQFRGDLRFQAA</sequence>
<evidence type="ECO:0000256" key="3">
    <source>
        <dbReference type="ARBA" id="ARBA00022813"/>
    </source>
</evidence>
<dbReference type="InterPro" id="IPR017716">
    <property type="entry name" value="S-AdoMet_deCOase_pro-enz"/>
</dbReference>
<feature type="active site" description="Proton acceptor; for processing activity" evidence="10">
    <location>
        <position position="73"/>
    </location>
</feature>
<evidence type="ECO:0000313" key="12">
    <source>
        <dbReference type="Proteomes" id="UP000219669"/>
    </source>
</evidence>
<dbReference type="EC" id="4.1.1.50" evidence="10"/>
<feature type="site" description="Cleavage (non-hydrolytic); by autolysis" evidence="10">
    <location>
        <begin position="67"/>
        <end position="68"/>
    </location>
</feature>
<evidence type="ECO:0000256" key="10">
    <source>
        <dbReference type="HAMAP-Rule" id="MF_00464"/>
    </source>
</evidence>
<evidence type="ECO:0000313" key="11">
    <source>
        <dbReference type="EMBL" id="SOD67654.1"/>
    </source>
</evidence>
<evidence type="ECO:0000256" key="4">
    <source>
        <dbReference type="ARBA" id="ARBA00023066"/>
    </source>
</evidence>
<dbReference type="InterPro" id="IPR003826">
    <property type="entry name" value="AdoMetDC_fam_prok"/>
</dbReference>
<keyword evidence="6 10" id="KW-0865">Zymogen</keyword>
<evidence type="ECO:0000256" key="8">
    <source>
        <dbReference type="ARBA" id="ARBA00023270"/>
    </source>
</evidence>
<dbReference type="Proteomes" id="UP000219669">
    <property type="component" value="Unassembled WGS sequence"/>
</dbReference>
<feature type="modified residue" description="Pyruvic acid (Ser); by autocatalysis" evidence="10">
    <location>
        <position position="68"/>
    </location>
</feature>
<dbReference type="GO" id="GO:0008295">
    <property type="term" value="P:spermidine biosynthetic process"/>
    <property type="evidence" value="ECO:0007669"/>
    <property type="project" value="UniProtKB-UniRule"/>
</dbReference>
<keyword evidence="12" id="KW-1185">Reference proteome</keyword>
<gene>
    <name evidence="10" type="primary">speH</name>
    <name evidence="11" type="ORF">SAMN02746062_00985</name>
</gene>
<keyword evidence="1 10" id="KW-0949">S-adenosyl-L-methionine</keyword>
<comment type="function">
    <text evidence="10">Catalyzes the decarboxylation of S-adenosylmethionine to S-adenosylmethioninamine (dcAdoMet), the propylamine donor required for the synthesis of the polyamines spermine and spermidine from the diamine putrescine.</text>
</comment>
<comment type="similarity">
    <text evidence="10">Belongs to the prokaryotic AdoMetDC family. Type 1 subfamily.</text>
</comment>
<evidence type="ECO:0000256" key="2">
    <source>
        <dbReference type="ARBA" id="ARBA00022793"/>
    </source>
</evidence>
<evidence type="ECO:0000256" key="9">
    <source>
        <dbReference type="ARBA" id="ARBA00023317"/>
    </source>
</evidence>
<dbReference type="InterPro" id="IPR016067">
    <property type="entry name" value="S-AdoMet_deCO2ase_core"/>
</dbReference>
<evidence type="ECO:0000256" key="6">
    <source>
        <dbReference type="ARBA" id="ARBA00023145"/>
    </source>
</evidence>
<keyword evidence="4 10" id="KW-0745">Spermidine biosynthesis</keyword>
<dbReference type="InterPro" id="IPR042286">
    <property type="entry name" value="AdoMetDC_C"/>
</dbReference>
<dbReference type="NCBIfam" id="TIGR03330">
    <property type="entry name" value="SAM_DCase_Bsu"/>
    <property type="match status" value="1"/>
</dbReference>
<dbReference type="SUPFAM" id="SSF56276">
    <property type="entry name" value="S-adenosylmethionine decarboxylase"/>
    <property type="match status" value="1"/>
</dbReference>
<keyword evidence="3 10" id="KW-0068">Autocatalytic cleavage</keyword>
<evidence type="ECO:0000256" key="1">
    <source>
        <dbReference type="ARBA" id="ARBA00022691"/>
    </source>
</evidence>
<feature type="active site" description="Proton donor; for catalytic activity" evidence="10">
    <location>
        <position position="88"/>
    </location>
</feature>
<comment type="subunit">
    <text evidence="10">Heterotetramer of two alpha and two beta chains arranged as a dimer of alpha/beta heterodimers.</text>
</comment>
<dbReference type="GO" id="GO:0004014">
    <property type="term" value="F:adenosylmethionine decarboxylase activity"/>
    <property type="evidence" value="ECO:0007669"/>
    <property type="project" value="UniProtKB-UniRule"/>
</dbReference>
<keyword evidence="5 10" id="KW-0620">Polyamine biosynthesis</keyword>
<keyword evidence="9 10" id="KW-0670">Pyruvate</keyword>
<dbReference type="Pfam" id="PF02675">
    <property type="entry name" value="AdoMet_dc"/>
    <property type="match status" value="1"/>
</dbReference>
<dbReference type="RefSeq" id="WP_097114046.1">
    <property type="nucleotide sequence ID" value="NZ_CP083931.1"/>
</dbReference>
<dbReference type="UniPathway" id="UPA00331">
    <property type="reaction ID" value="UER00451"/>
</dbReference>
<accession>A0A286E9Z0</accession>
<dbReference type="HAMAP" id="MF_00464">
    <property type="entry name" value="AdoMetDC_1"/>
    <property type="match status" value="1"/>
</dbReference>
<keyword evidence="8 10" id="KW-0704">Schiff base</keyword>
<name>A0A286E9Z0_9NEIS</name>
<keyword evidence="2 10" id="KW-0210">Decarboxylase</keyword>
<protein>
    <recommendedName>
        <fullName evidence="10">S-adenosylmethionine decarboxylase proenzyme</fullName>
        <shortName evidence="10">AdoMetDC</shortName>
        <shortName evidence="10">SAMDC</shortName>
        <ecNumber evidence="10">4.1.1.50</ecNumber>
    </recommendedName>
    <component>
        <recommendedName>
            <fullName evidence="10">S-adenosylmethionine decarboxylase beta chain</fullName>
        </recommendedName>
    </component>
    <component>
        <recommendedName>
            <fullName evidence="10">S-adenosylmethionine decarboxylase alpha chain</fullName>
        </recommendedName>
    </component>
</protein>
<keyword evidence="7 10" id="KW-0456">Lyase</keyword>
<proteinExistence type="inferred from homology"/>
<dbReference type="PANTHER" id="PTHR33866">
    <property type="entry name" value="S-ADENOSYLMETHIONINE DECARBOXYLASE PROENZYME"/>
    <property type="match status" value="1"/>
</dbReference>
<dbReference type="PANTHER" id="PTHR33866:SF2">
    <property type="entry name" value="S-ADENOSYLMETHIONINE DECARBOXYLASE PROENZYME"/>
    <property type="match status" value="1"/>
</dbReference>
<dbReference type="GO" id="GO:0005829">
    <property type="term" value="C:cytosol"/>
    <property type="evidence" value="ECO:0007669"/>
    <property type="project" value="TreeGrafter"/>
</dbReference>
<feature type="active site" description="Schiff-base intermediate with substrate; via pyruvic acid" evidence="10">
    <location>
        <position position="68"/>
    </location>
</feature>
<reference evidence="11 12" key="1">
    <citation type="submission" date="2017-09" db="EMBL/GenBank/DDBJ databases">
        <authorList>
            <person name="Ehlers B."/>
            <person name="Leendertz F.H."/>
        </authorList>
    </citation>
    <scope>NUCLEOTIDE SEQUENCE [LARGE SCALE GENOMIC DNA]</scope>
    <source>
        <strain evidence="11 12">DSM 16848</strain>
    </source>
</reference>
<evidence type="ECO:0000256" key="7">
    <source>
        <dbReference type="ARBA" id="ARBA00023239"/>
    </source>
</evidence>
<feature type="chain" id="PRO_5023514143" description="S-adenosylmethionine decarboxylase alpha chain" evidence="10">
    <location>
        <begin position="68"/>
        <end position="125"/>
    </location>
</feature>
<comment type="cofactor">
    <cofactor evidence="10">
        <name>pyruvate</name>
        <dbReference type="ChEBI" id="CHEBI:15361"/>
    </cofactor>
    <text evidence="10">Binds 1 pyruvoyl group covalently per subunit.</text>
</comment>